<accession>A0AA88R1F8</accession>
<evidence type="ECO:0000256" key="3">
    <source>
        <dbReference type="SAM" id="MobiDB-lite"/>
    </source>
</evidence>
<reference evidence="5" key="1">
    <citation type="submission" date="2022-12" db="EMBL/GenBank/DDBJ databases">
        <title>Draft genome assemblies for two species of Escallonia (Escalloniales).</title>
        <authorList>
            <person name="Chanderbali A."/>
            <person name="Dervinis C."/>
            <person name="Anghel I."/>
            <person name="Soltis D."/>
            <person name="Soltis P."/>
            <person name="Zapata F."/>
        </authorList>
    </citation>
    <scope>NUCLEOTIDE SEQUENCE</scope>
    <source>
        <strain evidence="5">UCBG92.1500</strain>
        <tissue evidence="5">Leaf</tissue>
    </source>
</reference>
<protein>
    <recommendedName>
        <fullName evidence="4">Mediator complex subunit 15 KIX domain-containing protein</fullName>
    </recommendedName>
</protein>
<comment type="caution">
    <text evidence="5">The sequence shown here is derived from an EMBL/GenBank/DDBJ whole genome shotgun (WGS) entry which is preliminary data.</text>
</comment>
<evidence type="ECO:0000313" key="6">
    <source>
        <dbReference type="Proteomes" id="UP001187471"/>
    </source>
</evidence>
<dbReference type="InterPro" id="IPR036546">
    <property type="entry name" value="MED15_KIX"/>
</dbReference>
<feature type="region of interest" description="Disordered" evidence="3">
    <location>
        <begin position="1"/>
        <end position="21"/>
    </location>
</feature>
<evidence type="ECO:0000256" key="1">
    <source>
        <dbReference type="ARBA" id="ARBA00004123"/>
    </source>
</evidence>
<feature type="compositionally biased region" description="Low complexity" evidence="3">
    <location>
        <begin position="96"/>
        <end position="110"/>
    </location>
</feature>
<feature type="region of interest" description="Disordered" evidence="3">
    <location>
        <begin position="91"/>
        <end position="116"/>
    </location>
</feature>
<feature type="non-terminal residue" evidence="5">
    <location>
        <position position="116"/>
    </location>
</feature>
<keyword evidence="2" id="KW-0539">Nucleus</keyword>
<dbReference type="EMBL" id="JAVXUO010002391">
    <property type="protein sequence ID" value="KAK2973640.1"/>
    <property type="molecule type" value="Genomic_DNA"/>
</dbReference>
<dbReference type="GO" id="GO:0003713">
    <property type="term" value="F:transcription coactivator activity"/>
    <property type="evidence" value="ECO:0007669"/>
    <property type="project" value="InterPro"/>
</dbReference>
<dbReference type="GO" id="GO:0031490">
    <property type="term" value="F:chromatin DNA binding"/>
    <property type="evidence" value="ECO:0007669"/>
    <property type="project" value="InterPro"/>
</dbReference>
<feature type="domain" description="Mediator complex subunit 15 KIX" evidence="4">
    <location>
        <begin position="21"/>
        <end position="97"/>
    </location>
</feature>
<organism evidence="5 6">
    <name type="scientific">Escallonia rubra</name>
    <dbReference type="NCBI Taxonomy" id="112253"/>
    <lineage>
        <taxon>Eukaryota</taxon>
        <taxon>Viridiplantae</taxon>
        <taxon>Streptophyta</taxon>
        <taxon>Embryophyta</taxon>
        <taxon>Tracheophyta</taxon>
        <taxon>Spermatophyta</taxon>
        <taxon>Magnoliopsida</taxon>
        <taxon>eudicotyledons</taxon>
        <taxon>Gunneridae</taxon>
        <taxon>Pentapetalae</taxon>
        <taxon>asterids</taxon>
        <taxon>campanulids</taxon>
        <taxon>Escalloniales</taxon>
        <taxon>Escalloniaceae</taxon>
        <taxon>Escallonia</taxon>
    </lineage>
</organism>
<evidence type="ECO:0000256" key="2">
    <source>
        <dbReference type="ARBA" id="ARBA00023242"/>
    </source>
</evidence>
<dbReference type="GO" id="GO:0005634">
    <property type="term" value="C:nucleus"/>
    <property type="evidence" value="ECO:0007669"/>
    <property type="project" value="UniProtKB-SubCell"/>
</dbReference>
<dbReference type="Pfam" id="PF16987">
    <property type="entry name" value="KIX_2"/>
    <property type="match status" value="1"/>
</dbReference>
<dbReference type="InterPro" id="IPR044661">
    <property type="entry name" value="MED15a/b/c-like"/>
</dbReference>
<comment type="subcellular location">
    <subcellularLocation>
        <location evidence="1">Nucleus</location>
    </subcellularLocation>
</comment>
<name>A0AA88R1F8_9ASTE</name>
<evidence type="ECO:0000259" key="4">
    <source>
        <dbReference type="Pfam" id="PF16987"/>
    </source>
</evidence>
<dbReference type="SUPFAM" id="SSF47040">
    <property type="entry name" value="Kix domain of CBP (creb binding protein)"/>
    <property type="match status" value="1"/>
</dbReference>
<gene>
    <name evidence="5" type="ORF">RJ640_014968</name>
</gene>
<dbReference type="InterPro" id="IPR036529">
    <property type="entry name" value="KIX_dom_sf"/>
</dbReference>
<dbReference type="PANTHER" id="PTHR33137">
    <property type="entry name" value="MEDIATOR OF RNA POLYMERASE II TRANSCRIPTION SUBUNIT 15A-RELATED"/>
    <property type="match status" value="1"/>
</dbReference>
<keyword evidence="6" id="KW-1185">Reference proteome</keyword>
<evidence type="ECO:0000313" key="5">
    <source>
        <dbReference type="EMBL" id="KAK2973640.1"/>
    </source>
</evidence>
<dbReference type="FunFam" id="1.10.246.20:FF:000003">
    <property type="entry name" value="Mediator of RNA polymerase II transcription subunit 15a"/>
    <property type="match status" value="1"/>
</dbReference>
<dbReference type="Gene3D" id="1.10.246.20">
    <property type="entry name" value="Coactivator CBP, KIX domain"/>
    <property type="match status" value="1"/>
</dbReference>
<proteinExistence type="predicted"/>
<sequence length="116" mass="12992">MDGNNWRPTTRGVEPVAMDAGDWRNQLQQDSRQRIVNKITETLKRHLSFSGGQELQKIAVRFEEKIYTAATSQSDYLKKISLKMLTMETKSPNTLSNAGQSNSAGNSKNSLDPGIY</sequence>
<dbReference type="PANTHER" id="PTHR33137:SF4">
    <property type="entry name" value="MEDIATOR OF RNA POLYMERASE II TRANSCRIPTION SUBUNIT 15A-RELATED"/>
    <property type="match status" value="1"/>
</dbReference>
<dbReference type="Proteomes" id="UP001187471">
    <property type="component" value="Unassembled WGS sequence"/>
</dbReference>
<dbReference type="AlphaFoldDB" id="A0AA88R1F8"/>